<organism evidence="8 9">
    <name type="scientific">Limulus polyphemus</name>
    <name type="common">Atlantic horseshoe crab</name>
    <dbReference type="NCBI Taxonomy" id="6850"/>
    <lineage>
        <taxon>Eukaryota</taxon>
        <taxon>Metazoa</taxon>
        <taxon>Ecdysozoa</taxon>
        <taxon>Arthropoda</taxon>
        <taxon>Chelicerata</taxon>
        <taxon>Merostomata</taxon>
        <taxon>Xiphosura</taxon>
        <taxon>Limulidae</taxon>
        <taxon>Limulus</taxon>
    </lineage>
</organism>
<evidence type="ECO:0000256" key="1">
    <source>
        <dbReference type="ARBA" id="ARBA00022723"/>
    </source>
</evidence>
<feature type="domain" description="C2H2-type" evidence="7">
    <location>
        <begin position="236"/>
        <end position="263"/>
    </location>
</feature>
<dbReference type="Proteomes" id="UP000694941">
    <property type="component" value="Unplaced"/>
</dbReference>
<evidence type="ECO:0000256" key="6">
    <source>
        <dbReference type="SAM" id="MobiDB-lite"/>
    </source>
</evidence>
<dbReference type="Gene3D" id="2.170.270.10">
    <property type="entry name" value="SET domain"/>
    <property type="match status" value="1"/>
</dbReference>
<evidence type="ECO:0000256" key="4">
    <source>
        <dbReference type="ARBA" id="ARBA00022833"/>
    </source>
</evidence>
<evidence type="ECO:0000256" key="3">
    <source>
        <dbReference type="ARBA" id="ARBA00022771"/>
    </source>
</evidence>
<dbReference type="SUPFAM" id="SSF57667">
    <property type="entry name" value="beta-beta-alpha zinc fingers"/>
    <property type="match status" value="3"/>
</dbReference>
<dbReference type="PANTHER" id="PTHR14196">
    <property type="entry name" value="ODD-SKIPPED - RELATED"/>
    <property type="match status" value="1"/>
</dbReference>
<sequence>METCVLIPPEFSLVLSTMNTEKNSNSLYEMGVKVWSNQLIPQGTTFSPFQGTIRLDRLEVYSVLHDNDVRNRFGCYDQIQVVENRKVRHCNWIRFLRCSPTVTSDVNLVGRASRDDITYECIRQVAPNTELVVHYEENRERTHFFGLTSNLLTSPFQSNVCRQAIEESPLDLSMSLVSSPSVTVSGDFDKPHDLSKSSMSSLQTSPDTPLSTNENFACQPLVDLRPVKKPRERTFLPCDYCGKSFDRPSLLRRHLRTHTGEKPHVCDVCGKGFSTSSSLNTHRRIHSGEKPHQCPICGKRFTASSNLYYHRMTHSAEKPHKCNICAKSFPTPGDLKSHMYIHNGSWPFRCHICGRGFSKQTNHRNHLFLHTGDRPHVCKVCHKRFALACNLRAHLKTHEDSQQGKCHRCGRLYPVDRGLVTYGCCYECYNNNQGIPLIGQPHHRYLQILH</sequence>
<feature type="domain" description="C2H2-type" evidence="7">
    <location>
        <begin position="292"/>
        <end position="319"/>
    </location>
</feature>
<protein>
    <submittedName>
        <fullName evidence="9">Zinc finger protein 2-like</fullName>
    </submittedName>
</protein>
<keyword evidence="2" id="KW-0677">Repeat</keyword>
<dbReference type="InterPro" id="IPR050717">
    <property type="entry name" value="C2H2-ZF_Transcription_Reg"/>
</dbReference>
<dbReference type="InterPro" id="IPR036236">
    <property type="entry name" value="Znf_C2H2_sf"/>
</dbReference>
<evidence type="ECO:0000313" key="9">
    <source>
        <dbReference type="RefSeq" id="XP_022251505.1"/>
    </source>
</evidence>
<evidence type="ECO:0000256" key="2">
    <source>
        <dbReference type="ARBA" id="ARBA00022737"/>
    </source>
</evidence>
<dbReference type="Pfam" id="PF13912">
    <property type="entry name" value="zf-C2H2_6"/>
    <property type="match status" value="1"/>
</dbReference>
<feature type="region of interest" description="Disordered" evidence="6">
    <location>
        <begin position="187"/>
        <end position="210"/>
    </location>
</feature>
<keyword evidence="3 5" id="KW-0863">Zinc-finger</keyword>
<dbReference type="InterPro" id="IPR001214">
    <property type="entry name" value="SET_dom"/>
</dbReference>
<dbReference type="Pfam" id="PF00096">
    <property type="entry name" value="zf-C2H2"/>
    <property type="match status" value="4"/>
</dbReference>
<dbReference type="InterPro" id="IPR013087">
    <property type="entry name" value="Znf_C2H2_type"/>
</dbReference>
<dbReference type="Gene3D" id="3.30.160.60">
    <property type="entry name" value="Classic Zinc Finger"/>
    <property type="match status" value="6"/>
</dbReference>
<accession>A0ABM1T6J9</accession>
<dbReference type="Pfam" id="PF21549">
    <property type="entry name" value="PRDM2_PR"/>
    <property type="match status" value="1"/>
</dbReference>
<dbReference type="RefSeq" id="XP_022251505.1">
    <property type="nucleotide sequence ID" value="XM_022395797.1"/>
</dbReference>
<keyword evidence="4" id="KW-0862">Zinc</keyword>
<gene>
    <name evidence="9" type="primary">LOC106467587</name>
</gene>
<feature type="domain" description="C2H2-type" evidence="7">
    <location>
        <begin position="376"/>
        <end position="403"/>
    </location>
</feature>
<dbReference type="PANTHER" id="PTHR14196:SF12">
    <property type="entry name" value="ZINC FINGER PROTEIN 208-LIKE"/>
    <property type="match status" value="1"/>
</dbReference>
<feature type="domain" description="C2H2-type" evidence="7">
    <location>
        <begin position="348"/>
        <end position="375"/>
    </location>
</feature>
<dbReference type="InterPro" id="IPR046341">
    <property type="entry name" value="SET_dom_sf"/>
</dbReference>
<evidence type="ECO:0000259" key="7">
    <source>
        <dbReference type="PROSITE" id="PS50157"/>
    </source>
</evidence>
<dbReference type="PROSITE" id="PS50157">
    <property type="entry name" value="ZINC_FINGER_C2H2_2"/>
    <property type="match status" value="6"/>
</dbReference>
<keyword evidence="1" id="KW-0479">Metal-binding</keyword>
<feature type="compositionally biased region" description="Low complexity" evidence="6">
    <location>
        <begin position="196"/>
        <end position="205"/>
    </location>
</feature>
<reference evidence="9" key="1">
    <citation type="submission" date="2025-08" db="UniProtKB">
        <authorList>
            <consortium name="RefSeq"/>
        </authorList>
    </citation>
    <scope>IDENTIFICATION</scope>
    <source>
        <tissue evidence="9">Muscle</tissue>
    </source>
</reference>
<proteinExistence type="predicted"/>
<evidence type="ECO:0000256" key="5">
    <source>
        <dbReference type="PROSITE-ProRule" id="PRU00042"/>
    </source>
</evidence>
<evidence type="ECO:0000313" key="8">
    <source>
        <dbReference type="Proteomes" id="UP000694941"/>
    </source>
</evidence>
<keyword evidence="8" id="KW-1185">Reference proteome</keyword>
<feature type="domain" description="C2H2-type" evidence="7">
    <location>
        <begin position="264"/>
        <end position="291"/>
    </location>
</feature>
<feature type="domain" description="C2H2-type" evidence="7">
    <location>
        <begin position="320"/>
        <end position="347"/>
    </location>
</feature>
<name>A0ABM1T6J9_LIMPO</name>
<dbReference type="GeneID" id="106467587"/>
<dbReference type="CDD" id="cd10534">
    <property type="entry name" value="PR-SET_PRDM-like"/>
    <property type="match status" value="1"/>
</dbReference>
<dbReference type="PROSITE" id="PS00028">
    <property type="entry name" value="ZINC_FINGER_C2H2_1"/>
    <property type="match status" value="6"/>
</dbReference>
<dbReference type="SMART" id="SM00355">
    <property type="entry name" value="ZnF_C2H2"/>
    <property type="match status" value="6"/>
</dbReference>